<evidence type="ECO:0000256" key="11">
    <source>
        <dbReference type="ARBA" id="ARBA00023316"/>
    </source>
</evidence>
<comment type="caution">
    <text evidence="17">The sequence shown here is derived from an EMBL/GenBank/DDBJ whole genome shotgun (WGS) entry which is preliminary data.</text>
</comment>
<feature type="compositionally biased region" description="Basic residues" evidence="14">
    <location>
        <begin position="698"/>
        <end position="709"/>
    </location>
</feature>
<dbReference type="GO" id="GO:0008658">
    <property type="term" value="F:penicillin binding"/>
    <property type="evidence" value="ECO:0007669"/>
    <property type="project" value="InterPro"/>
</dbReference>
<dbReference type="GO" id="GO:0071555">
    <property type="term" value="P:cell wall organization"/>
    <property type="evidence" value="ECO:0007669"/>
    <property type="project" value="UniProtKB-KW"/>
</dbReference>
<organism evidence="17 18">
    <name type="scientific">Virgisporangium aurantiacum</name>
    <dbReference type="NCBI Taxonomy" id="175570"/>
    <lineage>
        <taxon>Bacteria</taxon>
        <taxon>Bacillati</taxon>
        <taxon>Actinomycetota</taxon>
        <taxon>Actinomycetes</taxon>
        <taxon>Micromonosporales</taxon>
        <taxon>Micromonosporaceae</taxon>
        <taxon>Virgisporangium</taxon>
    </lineage>
</organism>
<keyword evidence="7" id="KW-0378">Hydrolase</keyword>
<comment type="similarity">
    <text evidence="1">In the C-terminal section; belongs to the transpeptidase family.</text>
</comment>
<dbReference type="GO" id="GO:0009002">
    <property type="term" value="F:serine-type D-Ala-D-Ala carboxypeptidase activity"/>
    <property type="evidence" value="ECO:0007669"/>
    <property type="project" value="UniProtKB-EC"/>
</dbReference>
<dbReference type="InterPro" id="IPR001460">
    <property type="entry name" value="PCN-bd_Tpept"/>
</dbReference>
<evidence type="ECO:0000256" key="1">
    <source>
        <dbReference type="ARBA" id="ARBA00007090"/>
    </source>
</evidence>
<feature type="domain" description="Glycosyl transferase family 51" evidence="16">
    <location>
        <begin position="51"/>
        <end position="235"/>
    </location>
</feature>
<dbReference type="InterPro" id="IPR012338">
    <property type="entry name" value="Beta-lactam/transpept-like"/>
</dbReference>
<sequence>MVVAVLLYPLVAIGGLGVRQGASEISADLGRLKIAPLSQVSRVFAADGTTLITQFYEEYRIPVPIEAVSPHMQHAIVAAEDTRFFEHNGVDARGIARAFVANQRAGGVSQGASTITMQYVRMSLRDSADSPEEIFAATEQTPTRKLREMRLAIDLEKQLDKQEILERYLNAAYFGHRAYGIYAAAEVYFSKTPAELTVGESALLAGLVQAPSAYDPAGSDPTAAHDRRNYVIDRMVDSAFVTPADAYVAQTEPITLKLHEPSNDCVDVAPAVNHWGFFCDLFKTWWMSRPEYGRNAMERLDFLRRGGLTVVTTLDPKTQAAAFAQMTSREKIGSAFALGTVAVEPGTGNVRAMAVNRVYSLNQAGNGRHSDPRRAKFGVRGNYPATVNPLLGGGNLPGYQAGSTFKLFTMLAALERGMPLGTVINSPQRYQSKWKTEWNSPTRCNGLYWCPSNASASMSGAHTMWSGFGKSVNTFFVQLEERVGPEAAVRMAERLGLQWHTDIDRLQASPAKARTWGSFTLGVADTSPLEMAGAYATLVADGKYCAPLPVVSVTAPGGVTVNGDGKPLAPGPSCAQAIAPEVARGGLDAARCVTGYQAAAGKCNGGTAPAVYKLVGRPVAGKTGTTDDNRAIWFIGMTPSLTAAAFIADPDNPFHTVAADDRTKPKEAVAYLLRDALAGTPVLGFTPPPSWMAGKPTKPAKHTKPATRT</sequence>
<keyword evidence="3 17" id="KW-0121">Carboxypeptidase</keyword>
<evidence type="ECO:0000259" key="15">
    <source>
        <dbReference type="Pfam" id="PF00905"/>
    </source>
</evidence>
<dbReference type="SUPFAM" id="SSF53955">
    <property type="entry name" value="Lysozyme-like"/>
    <property type="match status" value="1"/>
</dbReference>
<dbReference type="RefSeq" id="WP_308440512.1">
    <property type="nucleotide sequence ID" value="NZ_BOPG01000065.1"/>
</dbReference>
<reference evidence="17" key="1">
    <citation type="submission" date="2021-01" db="EMBL/GenBank/DDBJ databases">
        <title>Whole genome shotgun sequence of Virgisporangium aurantiacum NBRC 16421.</title>
        <authorList>
            <person name="Komaki H."/>
            <person name="Tamura T."/>
        </authorList>
    </citation>
    <scope>NUCLEOTIDE SEQUENCE</scope>
    <source>
        <strain evidence="17">NBRC 16421</strain>
    </source>
</reference>
<feature type="domain" description="Penicillin-binding protein transpeptidase" evidence="15">
    <location>
        <begin position="340"/>
        <end position="642"/>
    </location>
</feature>
<dbReference type="InterPro" id="IPR050396">
    <property type="entry name" value="Glycosyltr_51/Transpeptidase"/>
</dbReference>
<dbReference type="PANTHER" id="PTHR32282:SF33">
    <property type="entry name" value="PEPTIDOGLYCAN GLYCOSYLTRANSFERASE"/>
    <property type="match status" value="1"/>
</dbReference>
<comment type="similarity">
    <text evidence="2">In the N-terminal section; belongs to the glycosyltransferase 51 family.</text>
</comment>
<name>A0A8J3ZE96_9ACTN</name>
<keyword evidence="11" id="KW-0961">Cell wall biogenesis/degradation</keyword>
<evidence type="ECO:0000256" key="5">
    <source>
        <dbReference type="ARBA" id="ARBA00022676"/>
    </source>
</evidence>
<gene>
    <name evidence="17" type="ORF">Vau01_088280</name>
</gene>
<dbReference type="GO" id="GO:0006508">
    <property type="term" value="P:proteolysis"/>
    <property type="evidence" value="ECO:0007669"/>
    <property type="project" value="UniProtKB-KW"/>
</dbReference>
<keyword evidence="6" id="KW-0808">Transferase</keyword>
<evidence type="ECO:0000256" key="2">
    <source>
        <dbReference type="ARBA" id="ARBA00007739"/>
    </source>
</evidence>
<evidence type="ECO:0000259" key="16">
    <source>
        <dbReference type="Pfam" id="PF00912"/>
    </source>
</evidence>
<dbReference type="PANTHER" id="PTHR32282">
    <property type="entry name" value="BINDING PROTEIN TRANSPEPTIDASE, PUTATIVE-RELATED"/>
    <property type="match status" value="1"/>
</dbReference>
<evidence type="ECO:0000313" key="17">
    <source>
        <dbReference type="EMBL" id="GIJ61312.1"/>
    </source>
</evidence>
<evidence type="ECO:0000256" key="3">
    <source>
        <dbReference type="ARBA" id="ARBA00022645"/>
    </source>
</evidence>
<evidence type="ECO:0000256" key="6">
    <source>
        <dbReference type="ARBA" id="ARBA00022679"/>
    </source>
</evidence>
<protein>
    <submittedName>
        <fullName evidence="17">Carboxypeptidase</fullName>
    </submittedName>
</protein>
<keyword evidence="8" id="KW-0133">Cell shape</keyword>
<dbReference type="FunFam" id="1.10.3810.10:FF:000001">
    <property type="entry name" value="Penicillin-binding protein 1A"/>
    <property type="match status" value="1"/>
</dbReference>
<dbReference type="Gene3D" id="3.40.710.10">
    <property type="entry name" value="DD-peptidase/beta-lactamase superfamily"/>
    <property type="match status" value="1"/>
</dbReference>
<evidence type="ECO:0000256" key="8">
    <source>
        <dbReference type="ARBA" id="ARBA00022960"/>
    </source>
</evidence>
<evidence type="ECO:0000313" key="18">
    <source>
        <dbReference type="Proteomes" id="UP000612585"/>
    </source>
</evidence>
<dbReference type="GO" id="GO:0008955">
    <property type="term" value="F:peptidoglycan glycosyltransferase activity"/>
    <property type="evidence" value="ECO:0007669"/>
    <property type="project" value="UniProtKB-EC"/>
</dbReference>
<dbReference type="InterPro" id="IPR036950">
    <property type="entry name" value="PBP_transglycosylase"/>
</dbReference>
<dbReference type="GO" id="GO:0030288">
    <property type="term" value="C:outer membrane-bounded periplasmic space"/>
    <property type="evidence" value="ECO:0007669"/>
    <property type="project" value="TreeGrafter"/>
</dbReference>
<comment type="catalytic activity">
    <reaction evidence="13">
        <text>[GlcNAc-(1-&gt;4)-Mur2Ac(oyl-L-Ala-gamma-D-Glu-L-Lys-D-Ala-D-Ala)](n)-di-trans,octa-cis-undecaprenyl diphosphate + beta-D-GlcNAc-(1-&gt;4)-Mur2Ac(oyl-L-Ala-gamma-D-Glu-L-Lys-D-Ala-D-Ala)-di-trans,octa-cis-undecaprenyl diphosphate = [GlcNAc-(1-&gt;4)-Mur2Ac(oyl-L-Ala-gamma-D-Glu-L-Lys-D-Ala-D-Ala)](n+1)-di-trans,octa-cis-undecaprenyl diphosphate + di-trans,octa-cis-undecaprenyl diphosphate + H(+)</text>
        <dbReference type="Rhea" id="RHEA:23708"/>
        <dbReference type="Rhea" id="RHEA-COMP:9602"/>
        <dbReference type="Rhea" id="RHEA-COMP:9603"/>
        <dbReference type="ChEBI" id="CHEBI:15378"/>
        <dbReference type="ChEBI" id="CHEBI:58405"/>
        <dbReference type="ChEBI" id="CHEBI:60033"/>
        <dbReference type="ChEBI" id="CHEBI:78435"/>
        <dbReference type="EC" id="2.4.99.28"/>
    </reaction>
</comment>
<evidence type="ECO:0000256" key="10">
    <source>
        <dbReference type="ARBA" id="ARBA00023268"/>
    </source>
</evidence>
<keyword evidence="9" id="KW-0573">Peptidoglycan synthesis</keyword>
<dbReference type="EMBL" id="BOPG01000065">
    <property type="protein sequence ID" value="GIJ61312.1"/>
    <property type="molecule type" value="Genomic_DNA"/>
</dbReference>
<evidence type="ECO:0000256" key="9">
    <source>
        <dbReference type="ARBA" id="ARBA00022984"/>
    </source>
</evidence>
<evidence type="ECO:0000256" key="7">
    <source>
        <dbReference type="ARBA" id="ARBA00022801"/>
    </source>
</evidence>
<keyword evidence="4" id="KW-0645">Protease</keyword>
<dbReference type="Pfam" id="PF00905">
    <property type="entry name" value="Transpeptidase"/>
    <property type="match status" value="1"/>
</dbReference>
<dbReference type="Gene3D" id="1.10.3810.10">
    <property type="entry name" value="Biosynthetic peptidoglycan transglycosylase-like"/>
    <property type="match status" value="1"/>
</dbReference>
<dbReference type="GO" id="GO:0008360">
    <property type="term" value="P:regulation of cell shape"/>
    <property type="evidence" value="ECO:0007669"/>
    <property type="project" value="UniProtKB-KW"/>
</dbReference>
<evidence type="ECO:0000256" key="4">
    <source>
        <dbReference type="ARBA" id="ARBA00022670"/>
    </source>
</evidence>
<dbReference type="InterPro" id="IPR001264">
    <property type="entry name" value="Glyco_trans_51"/>
</dbReference>
<dbReference type="SUPFAM" id="SSF56601">
    <property type="entry name" value="beta-lactamase/transpeptidase-like"/>
    <property type="match status" value="1"/>
</dbReference>
<dbReference type="GO" id="GO:0009252">
    <property type="term" value="P:peptidoglycan biosynthetic process"/>
    <property type="evidence" value="ECO:0007669"/>
    <property type="project" value="UniProtKB-KW"/>
</dbReference>
<feature type="region of interest" description="Disordered" evidence="14">
    <location>
        <begin position="688"/>
        <end position="709"/>
    </location>
</feature>
<evidence type="ECO:0000256" key="14">
    <source>
        <dbReference type="SAM" id="MobiDB-lite"/>
    </source>
</evidence>
<dbReference type="InterPro" id="IPR023346">
    <property type="entry name" value="Lysozyme-like_dom_sf"/>
</dbReference>
<evidence type="ECO:0000256" key="13">
    <source>
        <dbReference type="ARBA" id="ARBA00049902"/>
    </source>
</evidence>
<keyword evidence="10" id="KW-0511">Multifunctional enzyme</keyword>
<comment type="catalytic activity">
    <reaction evidence="12">
        <text>Preferential cleavage: (Ac)2-L-Lys-D-Ala-|-D-Ala. Also transpeptidation of peptidyl-alanyl moieties that are N-acyl substituents of D-alanine.</text>
        <dbReference type="EC" id="3.4.16.4"/>
    </reaction>
</comment>
<accession>A0A8J3ZE96</accession>
<keyword evidence="18" id="KW-1185">Reference proteome</keyword>
<keyword evidence="5" id="KW-0328">Glycosyltransferase</keyword>
<evidence type="ECO:0000256" key="12">
    <source>
        <dbReference type="ARBA" id="ARBA00034000"/>
    </source>
</evidence>
<dbReference type="Pfam" id="PF00912">
    <property type="entry name" value="Transgly"/>
    <property type="match status" value="1"/>
</dbReference>
<dbReference type="AlphaFoldDB" id="A0A8J3ZE96"/>
<proteinExistence type="inferred from homology"/>
<dbReference type="Proteomes" id="UP000612585">
    <property type="component" value="Unassembled WGS sequence"/>
</dbReference>